<reference evidence="1 2" key="1">
    <citation type="submission" date="2015-09" db="EMBL/GenBank/DDBJ databases">
        <title>Sorangium comparison.</title>
        <authorList>
            <person name="Zaburannyi N."/>
            <person name="Bunk B."/>
            <person name="Overmann J."/>
            <person name="Mueller R."/>
        </authorList>
    </citation>
    <scope>NUCLEOTIDE SEQUENCE [LARGE SCALE GENOMIC DNA]</scope>
    <source>
        <strain evidence="1 2">So ce836</strain>
    </source>
</reference>
<dbReference type="AlphaFoldDB" id="A0A4P2R3D4"/>
<gene>
    <name evidence="1" type="ORF">SOCE836_093110</name>
</gene>
<sequence length="52" mass="5829">MLRGLGVRAIDLDDVTQDMLLGAWTSAQAQRYRPCVDATPPRTLRAWLEGSR</sequence>
<evidence type="ECO:0000313" key="2">
    <source>
        <dbReference type="Proteomes" id="UP000295497"/>
    </source>
</evidence>
<dbReference type="EMBL" id="CP012672">
    <property type="protein sequence ID" value="AUX37091.1"/>
    <property type="molecule type" value="Genomic_DNA"/>
</dbReference>
<name>A0A4P2R3D4_SORCE</name>
<accession>A0A4P2R3D4</accession>
<organism evidence="1 2">
    <name type="scientific">Sorangium cellulosum</name>
    <name type="common">Polyangium cellulosum</name>
    <dbReference type="NCBI Taxonomy" id="56"/>
    <lineage>
        <taxon>Bacteria</taxon>
        <taxon>Pseudomonadati</taxon>
        <taxon>Myxococcota</taxon>
        <taxon>Polyangia</taxon>
        <taxon>Polyangiales</taxon>
        <taxon>Polyangiaceae</taxon>
        <taxon>Sorangium</taxon>
    </lineage>
</organism>
<evidence type="ECO:0000313" key="1">
    <source>
        <dbReference type="EMBL" id="AUX37091.1"/>
    </source>
</evidence>
<proteinExistence type="predicted"/>
<dbReference type="Proteomes" id="UP000295497">
    <property type="component" value="Chromosome"/>
</dbReference>
<protein>
    <submittedName>
        <fullName evidence="1">Uncharacterized protein</fullName>
    </submittedName>
</protein>